<dbReference type="Pfam" id="PF01494">
    <property type="entry name" value="FAD_binding_3"/>
    <property type="match status" value="1"/>
</dbReference>
<dbReference type="EMBL" id="JAGTJQ010000010">
    <property type="protein sequence ID" value="KAH7021465.1"/>
    <property type="molecule type" value="Genomic_DNA"/>
</dbReference>
<sequence>MDKQPNRLNVAVVGSGLAGLTAAAMLRQHHDVTIYERGDVRVATGGQGIIISPGSTRLLESVGFDRKRPGAVPIDGFRVYDMYGKLMEQAPMGLQEAFGDTILAMKRSEFREELLRLACGGDAESEPARLILRSRVTALDASAGMLTLEDGSRVGFDLVIVADGIHSVLRDTIIGNTDFKVRKTGLTCYRVDAPEDSFHKAAAGRERPDWWTSTMEASGSSSMNMLMDTSGRVAAFYPMREMTWVNFSCVVRTTNSTKETTDSWYADGNVKSLLAHFEGFPDVLCQTLRTATECKEWELQELDEIPTWACRRAIMIGDAAHAMTPVQGQGANMAVEDGDSLRLFTPGTTRDEVPAILQLISDIRRHRLGQVLTENRRVNTELTSVTAKVTSNKDFYYNYQGIQHAAAAWKRANNRAA</sequence>
<comment type="similarity">
    <text evidence="2">Belongs to the paxM FAD-dependent monooxygenase family.</text>
</comment>
<feature type="domain" description="FAD-binding" evidence="7">
    <location>
        <begin position="8"/>
        <end position="339"/>
    </location>
</feature>
<evidence type="ECO:0000256" key="6">
    <source>
        <dbReference type="ARBA" id="ARBA00023033"/>
    </source>
</evidence>
<keyword evidence="3" id="KW-0285">Flavoprotein</keyword>
<dbReference type="PRINTS" id="PR00420">
    <property type="entry name" value="RNGMNOXGNASE"/>
</dbReference>
<gene>
    <name evidence="8" type="ORF">B0I36DRAFT_252617</name>
</gene>
<comment type="pathway">
    <text evidence="1">Secondary metabolite biosynthesis.</text>
</comment>
<comment type="caution">
    <text evidence="8">The sequence shown here is derived from an EMBL/GenBank/DDBJ whole genome shotgun (WGS) entry which is preliminary data.</text>
</comment>
<dbReference type="InterPro" id="IPR050493">
    <property type="entry name" value="FAD-dep_Monooxygenase_BioMet"/>
</dbReference>
<dbReference type="SUPFAM" id="SSF54373">
    <property type="entry name" value="FAD-linked reductases, C-terminal domain"/>
    <property type="match status" value="1"/>
</dbReference>
<organism evidence="8 9">
    <name type="scientific">Microdochium trichocladiopsis</name>
    <dbReference type="NCBI Taxonomy" id="1682393"/>
    <lineage>
        <taxon>Eukaryota</taxon>
        <taxon>Fungi</taxon>
        <taxon>Dikarya</taxon>
        <taxon>Ascomycota</taxon>
        <taxon>Pezizomycotina</taxon>
        <taxon>Sordariomycetes</taxon>
        <taxon>Xylariomycetidae</taxon>
        <taxon>Xylariales</taxon>
        <taxon>Microdochiaceae</taxon>
        <taxon>Microdochium</taxon>
    </lineage>
</organism>
<keyword evidence="5" id="KW-0560">Oxidoreductase</keyword>
<dbReference type="OrthoDB" id="40579at2759"/>
<dbReference type="GO" id="GO:0071949">
    <property type="term" value="F:FAD binding"/>
    <property type="evidence" value="ECO:0007669"/>
    <property type="project" value="InterPro"/>
</dbReference>
<evidence type="ECO:0000256" key="3">
    <source>
        <dbReference type="ARBA" id="ARBA00022630"/>
    </source>
</evidence>
<dbReference type="Proteomes" id="UP000756346">
    <property type="component" value="Unassembled WGS sequence"/>
</dbReference>
<dbReference type="PANTHER" id="PTHR13789">
    <property type="entry name" value="MONOOXYGENASE"/>
    <property type="match status" value="1"/>
</dbReference>
<keyword evidence="9" id="KW-1185">Reference proteome</keyword>
<dbReference type="InterPro" id="IPR002938">
    <property type="entry name" value="FAD-bd"/>
</dbReference>
<protein>
    <submittedName>
        <fullName evidence="8">FAD binding domain protein</fullName>
    </submittedName>
</protein>
<evidence type="ECO:0000313" key="9">
    <source>
        <dbReference type="Proteomes" id="UP000756346"/>
    </source>
</evidence>
<dbReference type="Gene3D" id="3.50.50.60">
    <property type="entry name" value="FAD/NAD(P)-binding domain"/>
    <property type="match status" value="1"/>
</dbReference>
<evidence type="ECO:0000256" key="5">
    <source>
        <dbReference type="ARBA" id="ARBA00023002"/>
    </source>
</evidence>
<evidence type="ECO:0000259" key="7">
    <source>
        <dbReference type="Pfam" id="PF01494"/>
    </source>
</evidence>
<evidence type="ECO:0000256" key="4">
    <source>
        <dbReference type="ARBA" id="ARBA00022827"/>
    </source>
</evidence>
<name>A0A9P8XYP9_9PEZI</name>
<dbReference type="RefSeq" id="XP_046007666.1">
    <property type="nucleotide sequence ID" value="XM_046150697.1"/>
</dbReference>
<keyword evidence="4" id="KW-0274">FAD</keyword>
<dbReference type="GeneID" id="70180243"/>
<proteinExistence type="inferred from homology"/>
<reference evidence="8" key="1">
    <citation type="journal article" date="2021" name="Nat. Commun.">
        <title>Genetic determinants of endophytism in the Arabidopsis root mycobiome.</title>
        <authorList>
            <person name="Mesny F."/>
            <person name="Miyauchi S."/>
            <person name="Thiergart T."/>
            <person name="Pickel B."/>
            <person name="Atanasova L."/>
            <person name="Karlsson M."/>
            <person name="Huettel B."/>
            <person name="Barry K.W."/>
            <person name="Haridas S."/>
            <person name="Chen C."/>
            <person name="Bauer D."/>
            <person name="Andreopoulos W."/>
            <person name="Pangilinan J."/>
            <person name="LaButti K."/>
            <person name="Riley R."/>
            <person name="Lipzen A."/>
            <person name="Clum A."/>
            <person name="Drula E."/>
            <person name="Henrissat B."/>
            <person name="Kohler A."/>
            <person name="Grigoriev I.V."/>
            <person name="Martin F.M."/>
            <person name="Hacquard S."/>
        </authorList>
    </citation>
    <scope>NUCLEOTIDE SEQUENCE</scope>
    <source>
        <strain evidence="8">MPI-CAGE-CH-0230</strain>
    </source>
</reference>
<keyword evidence="6" id="KW-0503">Monooxygenase</keyword>
<evidence type="ECO:0000256" key="2">
    <source>
        <dbReference type="ARBA" id="ARBA00007992"/>
    </source>
</evidence>
<dbReference type="InterPro" id="IPR036188">
    <property type="entry name" value="FAD/NAD-bd_sf"/>
</dbReference>
<dbReference type="GO" id="GO:0004497">
    <property type="term" value="F:monooxygenase activity"/>
    <property type="evidence" value="ECO:0007669"/>
    <property type="project" value="UniProtKB-KW"/>
</dbReference>
<evidence type="ECO:0000256" key="1">
    <source>
        <dbReference type="ARBA" id="ARBA00005179"/>
    </source>
</evidence>
<dbReference type="SUPFAM" id="SSF51905">
    <property type="entry name" value="FAD/NAD(P)-binding domain"/>
    <property type="match status" value="1"/>
</dbReference>
<dbReference type="AlphaFoldDB" id="A0A9P8XYP9"/>
<dbReference type="PANTHER" id="PTHR13789:SF314">
    <property type="entry name" value="FAD-BINDING DOMAIN-CONTAINING PROTEIN"/>
    <property type="match status" value="1"/>
</dbReference>
<evidence type="ECO:0000313" key="8">
    <source>
        <dbReference type="EMBL" id="KAH7021465.1"/>
    </source>
</evidence>
<accession>A0A9P8XYP9</accession>